<dbReference type="AlphaFoldDB" id="A0A4Q7TL68"/>
<name>A0A4Q7TL68_9MICO</name>
<keyword evidence="3" id="KW-1185">Reference proteome</keyword>
<reference evidence="2 3" key="1">
    <citation type="journal article" date="2015" name="Stand. Genomic Sci.">
        <title>Genomic Encyclopedia of Bacterial and Archaeal Type Strains, Phase III: the genomes of soil and plant-associated and newly described type strains.</title>
        <authorList>
            <person name="Whitman W.B."/>
            <person name="Woyke T."/>
            <person name="Klenk H.P."/>
            <person name="Zhou Y."/>
            <person name="Lilburn T.G."/>
            <person name="Beck B.J."/>
            <person name="De Vos P."/>
            <person name="Vandamme P."/>
            <person name="Eisen J.A."/>
            <person name="Garrity G."/>
            <person name="Hugenholtz P."/>
            <person name="Kyrpides N.C."/>
        </authorList>
    </citation>
    <scope>NUCLEOTIDE SEQUENCE [LARGE SCALE GENOMIC DNA]</scope>
    <source>
        <strain evidence="2 3">RF6</strain>
    </source>
</reference>
<evidence type="ECO:0000259" key="1">
    <source>
        <dbReference type="PROSITE" id="PS51819"/>
    </source>
</evidence>
<dbReference type="EMBL" id="SHKI01000008">
    <property type="protein sequence ID" value="RZT60630.1"/>
    <property type="molecule type" value="Genomic_DNA"/>
</dbReference>
<gene>
    <name evidence="2" type="ORF">EV139_3076</name>
</gene>
<evidence type="ECO:0000313" key="2">
    <source>
        <dbReference type="EMBL" id="RZT60630.1"/>
    </source>
</evidence>
<dbReference type="Proteomes" id="UP000291832">
    <property type="component" value="Unassembled WGS sequence"/>
</dbReference>
<dbReference type="PROSITE" id="PS51819">
    <property type="entry name" value="VOC"/>
    <property type="match status" value="1"/>
</dbReference>
<dbReference type="InterPro" id="IPR029068">
    <property type="entry name" value="Glyas_Bleomycin-R_OHBP_Dase"/>
</dbReference>
<sequence>MKLEFLFIPTSDLNASLALYRDGLGFTELWREGDATVALTLPGSEVQVMLDANDPQAPAGPIFVVESVTDFHAKRPEALSVIEEPADIPGGAMATYQEPGGAVLYILDQSTDAEAG</sequence>
<dbReference type="Gene3D" id="3.10.180.10">
    <property type="entry name" value="2,3-Dihydroxybiphenyl 1,2-Dioxygenase, domain 1"/>
    <property type="match status" value="1"/>
</dbReference>
<proteinExistence type="predicted"/>
<dbReference type="SUPFAM" id="SSF54593">
    <property type="entry name" value="Glyoxalase/Bleomycin resistance protein/Dihydroxybiphenyl dioxygenase"/>
    <property type="match status" value="1"/>
</dbReference>
<dbReference type="InterPro" id="IPR037523">
    <property type="entry name" value="VOC_core"/>
</dbReference>
<comment type="caution">
    <text evidence="2">The sequence shown here is derived from an EMBL/GenBank/DDBJ whole genome shotgun (WGS) entry which is preliminary data.</text>
</comment>
<protein>
    <recommendedName>
        <fullName evidence="1">VOC domain-containing protein</fullName>
    </recommendedName>
</protein>
<feature type="domain" description="VOC" evidence="1">
    <location>
        <begin position="2"/>
        <end position="109"/>
    </location>
</feature>
<accession>A0A4Q7TL68</accession>
<dbReference type="OrthoDB" id="5119162at2"/>
<organism evidence="2 3">
    <name type="scientific">Leucobacter luti</name>
    <dbReference type="NCBI Taxonomy" id="340320"/>
    <lineage>
        <taxon>Bacteria</taxon>
        <taxon>Bacillati</taxon>
        <taxon>Actinomycetota</taxon>
        <taxon>Actinomycetes</taxon>
        <taxon>Micrococcales</taxon>
        <taxon>Microbacteriaceae</taxon>
        <taxon>Leucobacter</taxon>
    </lineage>
</organism>
<dbReference type="InterPro" id="IPR004360">
    <property type="entry name" value="Glyas_Fos-R_dOase_dom"/>
</dbReference>
<dbReference type="CDD" id="cd06587">
    <property type="entry name" value="VOC"/>
    <property type="match status" value="1"/>
</dbReference>
<dbReference type="RefSeq" id="WP_130455676.1">
    <property type="nucleotide sequence ID" value="NZ_QYAG01000003.1"/>
</dbReference>
<evidence type="ECO:0000313" key="3">
    <source>
        <dbReference type="Proteomes" id="UP000291832"/>
    </source>
</evidence>
<dbReference type="Pfam" id="PF00903">
    <property type="entry name" value="Glyoxalase"/>
    <property type="match status" value="1"/>
</dbReference>